<dbReference type="Proteomes" id="UP000646738">
    <property type="component" value="Unassembled WGS sequence"/>
</dbReference>
<name>A0ABQ3R3A8_STRRR</name>
<evidence type="ECO:0000313" key="1">
    <source>
        <dbReference type="EMBL" id="GHI50346.1"/>
    </source>
</evidence>
<gene>
    <name evidence="1" type="ORF">Srubr_01920</name>
</gene>
<comment type="caution">
    <text evidence="1">The sequence shown here is derived from an EMBL/GenBank/DDBJ whole genome shotgun (WGS) entry which is preliminary data.</text>
</comment>
<sequence length="65" mass="6968">MSNVIYLDLGPNSFGYPTQVAGEKVCVLSSRTVEDRAIQGRVRLFMKAQGRDCESCGGCPIGQAS</sequence>
<evidence type="ECO:0000313" key="2">
    <source>
        <dbReference type="Proteomes" id="UP000646738"/>
    </source>
</evidence>
<accession>A0ABQ3R3A8</accession>
<reference evidence="2" key="1">
    <citation type="submission" date="2023-07" db="EMBL/GenBank/DDBJ databases">
        <title>Whole genome shotgun sequence of Streptomyces achromogenes subsp. rubradiris NBRC 14000.</title>
        <authorList>
            <person name="Komaki H."/>
            <person name="Tamura T."/>
        </authorList>
    </citation>
    <scope>NUCLEOTIDE SEQUENCE [LARGE SCALE GENOMIC DNA]</scope>
    <source>
        <strain evidence="2">NBRC 14000</strain>
    </source>
</reference>
<dbReference type="EMBL" id="BNEA01000001">
    <property type="protein sequence ID" value="GHI50346.1"/>
    <property type="molecule type" value="Genomic_DNA"/>
</dbReference>
<organism evidence="1 2">
    <name type="scientific">Streptomyces rubradiris</name>
    <name type="common">Streptomyces achromogenes subsp. rubradiris</name>
    <dbReference type="NCBI Taxonomy" id="285531"/>
    <lineage>
        <taxon>Bacteria</taxon>
        <taxon>Bacillati</taxon>
        <taxon>Actinomycetota</taxon>
        <taxon>Actinomycetes</taxon>
        <taxon>Kitasatosporales</taxon>
        <taxon>Streptomycetaceae</taxon>
        <taxon>Streptomyces</taxon>
    </lineage>
</organism>
<keyword evidence="2" id="KW-1185">Reference proteome</keyword>
<protein>
    <submittedName>
        <fullName evidence="1">Uncharacterized protein</fullName>
    </submittedName>
</protein>
<proteinExistence type="predicted"/>